<evidence type="ECO:0000259" key="4">
    <source>
        <dbReference type="PROSITE" id="PS51379"/>
    </source>
</evidence>
<dbReference type="InterPro" id="IPR027631">
    <property type="entry name" value="Mono_FeFe_hydrog"/>
</dbReference>
<dbReference type="InterPro" id="IPR050340">
    <property type="entry name" value="Cytosolic_Fe-S_CAF"/>
</dbReference>
<dbReference type="Proteomes" id="UP001165422">
    <property type="component" value="Unassembled WGS sequence"/>
</dbReference>
<evidence type="ECO:0000256" key="1">
    <source>
        <dbReference type="ARBA" id="ARBA00022723"/>
    </source>
</evidence>
<dbReference type="RefSeq" id="WP_150358487.1">
    <property type="nucleotide sequence ID" value="NZ_JAJJPB010000007.1"/>
</dbReference>
<gene>
    <name evidence="5" type="ORF">LN736_08045</name>
</gene>
<dbReference type="Pfam" id="PF02906">
    <property type="entry name" value="Fe_hyd_lg_C"/>
    <property type="match status" value="1"/>
</dbReference>
<dbReference type="Gene3D" id="3.40.50.1780">
    <property type="match status" value="2"/>
</dbReference>
<name>A0ABS8N4T6_9CLOT</name>
<dbReference type="PANTHER" id="PTHR11615">
    <property type="entry name" value="NITRATE, FORMATE, IRON DEHYDROGENASE"/>
    <property type="match status" value="1"/>
</dbReference>
<dbReference type="NCBIfam" id="TIGR04105">
    <property type="entry name" value="FeFe_hydrog_B1"/>
    <property type="match status" value="1"/>
</dbReference>
<evidence type="ECO:0000256" key="2">
    <source>
        <dbReference type="ARBA" id="ARBA00023004"/>
    </source>
</evidence>
<keyword evidence="3" id="KW-0411">Iron-sulfur</keyword>
<keyword evidence="6" id="KW-1185">Reference proteome</keyword>
<dbReference type="InterPro" id="IPR009016">
    <property type="entry name" value="Fe_hydrogenase"/>
</dbReference>
<comment type="caution">
    <text evidence="5">The sequence shown here is derived from an EMBL/GenBank/DDBJ whole genome shotgun (WGS) entry which is preliminary data.</text>
</comment>
<keyword evidence="2" id="KW-0408">Iron</keyword>
<dbReference type="EMBL" id="JAJJPB010000007">
    <property type="protein sequence ID" value="MCC9294807.1"/>
    <property type="molecule type" value="Genomic_DNA"/>
</dbReference>
<dbReference type="SUPFAM" id="SSF53920">
    <property type="entry name" value="Fe-only hydrogenase"/>
    <property type="match status" value="1"/>
</dbReference>
<proteinExistence type="predicted"/>
<feature type="domain" description="4Fe-4S ferredoxin-type" evidence="4">
    <location>
        <begin position="101"/>
        <end position="132"/>
    </location>
</feature>
<feature type="domain" description="4Fe-4S ferredoxin-type" evidence="4">
    <location>
        <begin position="180"/>
        <end position="209"/>
    </location>
</feature>
<dbReference type="SUPFAM" id="SSF54862">
    <property type="entry name" value="4Fe-4S ferredoxins"/>
    <property type="match status" value="2"/>
</dbReference>
<dbReference type="InterPro" id="IPR017896">
    <property type="entry name" value="4Fe4S_Fe-S-bd"/>
</dbReference>
<dbReference type="Pfam" id="PF00037">
    <property type="entry name" value="Fer4"/>
    <property type="match status" value="1"/>
</dbReference>
<keyword evidence="1" id="KW-0479">Metal-binding</keyword>
<dbReference type="InterPro" id="IPR057431">
    <property type="entry name" value="LdpA_Fe-S-bd"/>
</dbReference>
<dbReference type="PROSITE" id="PS51379">
    <property type="entry name" value="4FE4S_FER_2"/>
    <property type="match status" value="3"/>
</dbReference>
<dbReference type="InterPro" id="IPR017900">
    <property type="entry name" value="4Fe4S_Fe_S_CS"/>
</dbReference>
<sequence>MLNFETPLKKLKFLVLREAASLAKENKLKREELEKIPYRIIQNENKAEYRCCVYKERAVVYERALLASGFIPTDNTTLDLKKIVDKDHMMYVLSAACDRCPIYKYSVTEACRGCIQHKCMEVCPANAITRIDGRSHIDHDVCKECGMCKKVCPYNAIAEVMRPCKRSCPTGALEINSDSKKAMIDKKNCINCGACMAACPFGAVSDRSYITEVTSALCKKKDMYAVVAPAITGQFGPKVTVGQVKDAFKKIGFKKVVEAACGADAVTVNESSEFAERMNSGDEYMTNSCCPGFIGYIETKFPSEVSKISGTVSPMVAAARMIKKEDKNAVVVFIGPCTAKKSEINRESVRDAVDYVLTFEEISALMSAFNIRPEDCENLPVEDASLYGRGFAQEGGLTAAIENCIDVRKDKVVFKPVKVSGKDDIKKTMAMARTKRLQGNFIEGMMCQGGCIGGPGTMIGIMKSRPQLIKFSKQSTKKSVLSNENLKKFEKVNLNR</sequence>
<evidence type="ECO:0000313" key="5">
    <source>
        <dbReference type="EMBL" id="MCC9294807.1"/>
    </source>
</evidence>
<evidence type="ECO:0000313" key="6">
    <source>
        <dbReference type="Proteomes" id="UP001165422"/>
    </source>
</evidence>
<dbReference type="Pfam" id="PF25160">
    <property type="entry name" value="LdpA_Fe-S-bd"/>
    <property type="match status" value="1"/>
</dbReference>
<reference evidence="5" key="1">
    <citation type="submission" date="2021-11" db="EMBL/GenBank/DDBJ databases">
        <authorList>
            <person name="Qingchun L."/>
            <person name="Dong Z."/>
            <person name="Zongwei Q."/>
            <person name="Jia Z."/>
            <person name="Duotao L."/>
        </authorList>
    </citation>
    <scope>NUCLEOTIDE SEQUENCE</scope>
    <source>
        <strain evidence="5">WLY-B-L2</strain>
    </source>
</reference>
<dbReference type="Gene3D" id="3.40.950.10">
    <property type="entry name" value="Fe-only Hydrogenase (Larger Subunit), Chain L, domain 3"/>
    <property type="match status" value="2"/>
</dbReference>
<evidence type="ECO:0000256" key="3">
    <source>
        <dbReference type="ARBA" id="ARBA00023014"/>
    </source>
</evidence>
<dbReference type="Gene3D" id="3.30.70.20">
    <property type="match status" value="2"/>
</dbReference>
<dbReference type="PROSITE" id="PS00198">
    <property type="entry name" value="4FE4S_FER_1"/>
    <property type="match status" value="1"/>
</dbReference>
<organism evidence="5 6">
    <name type="scientific">Clostridium aromativorans</name>
    <dbReference type="NCBI Taxonomy" id="2836848"/>
    <lineage>
        <taxon>Bacteria</taxon>
        <taxon>Bacillati</taxon>
        <taxon>Bacillota</taxon>
        <taxon>Clostridia</taxon>
        <taxon>Eubacteriales</taxon>
        <taxon>Clostridiaceae</taxon>
        <taxon>Clostridium</taxon>
    </lineage>
</organism>
<protein>
    <submittedName>
        <fullName evidence="5">4Fe-4S dicluster domain-containing protein</fullName>
    </submittedName>
</protein>
<accession>A0ABS8N4T6</accession>
<dbReference type="InterPro" id="IPR004108">
    <property type="entry name" value="Fe_hydrogenase_lsu_C"/>
</dbReference>
<feature type="domain" description="4Fe-4S ferredoxin-type" evidence="4">
    <location>
        <begin position="133"/>
        <end position="162"/>
    </location>
</feature>